<comment type="caution">
    <text evidence="1">The sequence shown here is derived from an EMBL/GenBank/DDBJ whole genome shotgun (WGS) entry which is preliminary data.</text>
</comment>
<proteinExistence type="predicted"/>
<dbReference type="Proteomes" id="UP001165986">
    <property type="component" value="Unassembled WGS sequence"/>
</dbReference>
<dbReference type="AlphaFoldDB" id="A0AA40T2G9"/>
<organism evidence="1 2">
    <name type="scientific">Komarekiella delphini-convector SJRDD-AB1</name>
    <dbReference type="NCBI Taxonomy" id="2593771"/>
    <lineage>
        <taxon>Bacteria</taxon>
        <taxon>Bacillati</taxon>
        <taxon>Cyanobacteriota</taxon>
        <taxon>Cyanophyceae</taxon>
        <taxon>Nostocales</taxon>
        <taxon>Nostocaceae</taxon>
        <taxon>Komarekiella</taxon>
        <taxon>Komarekiella delphini-convector</taxon>
    </lineage>
</organism>
<keyword evidence="2" id="KW-1185">Reference proteome</keyword>
<accession>A0AA40T2G9</accession>
<reference evidence="1" key="1">
    <citation type="submission" date="2019-07" db="EMBL/GenBank/DDBJ databases">
        <title>Toxilogical consequences of a new and cryptic species of cyanobacteria (Komarekiella delphini-convector) recovered from the epidermis of a bottlenose dolphin and 1500 ft. in the air.</title>
        <authorList>
            <person name="Brown A.O."/>
            <person name="Dvorak P."/>
            <person name="Villanueva C.D."/>
            <person name="Foss A.J."/>
            <person name="Garvey A.D."/>
            <person name="Gibson Q.A."/>
            <person name="Johansen J.R."/>
            <person name="Casamatta D.A."/>
        </authorList>
    </citation>
    <scope>NUCLEOTIDE SEQUENCE</scope>
    <source>
        <strain evidence="1">SJRDD-AB1</strain>
    </source>
</reference>
<evidence type="ECO:0000313" key="1">
    <source>
        <dbReference type="EMBL" id="MBD6619703.1"/>
    </source>
</evidence>
<dbReference type="EMBL" id="VJXY01000046">
    <property type="protein sequence ID" value="MBD6619703.1"/>
    <property type="molecule type" value="Genomic_DNA"/>
</dbReference>
<protein>
    <submittedName>
        <fullName evidence="1">Uncharacterized protein</fullName>
    </submittedName>
</protein>
<evidence type="ECO:0000313" key="2">
    <source>
        <dbReference type="Proteomes" id="UP001165986"/>
    </source>
</evidence>
<name>A0AA40T2G9_9NOST</name>
<gene>
    <name evidence="1" type="ORF">FNW02_28770</name>
</gene>
<sequence>MSAATAFFTLFFFFMVNQVIPVKISDDIHNYLQGIWQRTGYSNVKLQRIEKRMRTDPNQR</sequence>